<evidence type="ECO:0000313" key="3">
    <source>
        <dbReference type="EMBL" id="CAA9249740.1"/>
    </source>
</evidence>
<organism evidence="3">
    <name type="scientific">uncultured Acidimicrobiales bacterium</name>
    <dbReference type="NCBI Taxonomy" id="310071"/>
    <lineage>
        <taxon>Bacteria</taxon>
        <taxon>Bacillati</taxon>
        <taxon>Actinomycetota</taxon>
        <taxon>Acidimicrobiia</taxon>
        <taxon>Acidimicrobiales</taxon>
        <taxon>environmental samples</taxon>
    </lineage>
</organism>
<dbReference type="EMBL" id="CADCSZ010000138">
    <property type="protein sequence ID" value="CAA9249740.1"/>
    <property type="molecule type" value="Genomic_DNA"/>
</dbReference>
<name>A0A6J4IER6_9ACTN</name>
<accession>A0A6J4IER6</accession>
<proteinExistence type="predicted"/>
<keyword evidence="2" id="KW-1133">Transmembrane helix</keyword>
<feature type="compositionally biased region" description="Low complexity" evidence="1">
    <location>
        <begin position="164"/>
        <end position="173"/>
    </location>
</feature>
<protein>
    <submittedName>
        <fullName evidence="3">Uncharacterized protein</fullName>
    </submittedName>
</protein>
<evidence type="ECO:0000256" key="2">
    <source>
        <dbReference type="SAM" id="Phobius"/>
    </source>
</evidence>
<dbReference type="AlphaFoldDB" id="A0A6J4IER6"/>
<keyword evidence="2" id="KW-0812">Transmembrane</keyword>
<keyword evidence="2" id="KW-0472">Membrane</keyword>
<reference evidence="3" key="1">
    <citation type="submission" date="2020-02" db="EMBL/GenBank/DDBJ databases">
        <authorList>
            <person name="Meier V. D."/>
        </authorList>
    </citation>
    <scope>NUCLEOTIDE SEQUENCE</scope>
    <source>
        <strain evidence="3">AVDCRST_MAG76</strain>
    </source>
</reference>
<feature type="transmembrane region" description="Helical" evidence="2">
    <location>
        <begin position="44"/>
        <end position="63"/>
    </location>
</feature>
<gene>
    <name evidence="3" type="ORF">AVDCRST_MAG76-2217</name>
</gene>
<sequence>MTDDEAAAGRQERVPLVERLLPPVDQHGEDGSLKPSRMTPREQLVAAGLGFANVGVSAAIASVVTQHQVLVLLAGLLASVLILVGARVGNRLLALAGLFTSTLISGQIFFALALPYYAGAFWILPKYNRMTKAQAALRRRQRAEQRGRVGGTSRPGRTQPRPGKAASAKAAPPKSKRYTPPKAQKKRPAPPPKPPKDRSIVD</sequence>
<feature type="transmembrane region" description="Helical" evidence="2">
    <location>
        <begin position="93"/>
        <end position="124"/>
    </location>
</feature>
<evidence type="ECO:0000256" key="1">
    <source>
        <dbReference type="SAM" id="MobiDB-lite"/>
    </source>
</evidence>
<feature type="compositionally biased region" description="Basic residues" evidence="1">
    <location>
        <begin position="174"/>
        <end position="188"/>
    </location>
</feature>
<feature type="region of interest" description="Disordered" evidence="1">
    <location>
        <begin position="135"/>
        <end position="202"/>
    </location>
</feature>
<feature type="transmembrane region" description="Helical" evidence="2">
    <location>
        <begin position="69"/>
        <end position="86"/>
    </location>
</feature>